<dbReference type="Proteomes" id="UP001610432">
    <property type="component" value="Unassembled WGS sequence"/>
</dbReference>
<sequence length="233" mass="25067">MEQMRVGEGMSIAVNLQSPGPPLRLLFPKSTASCGTRKELGRRALVLNDIVCPGFAVCPASVNLPASGSQRSRSGNLKSHAGHAGRALGHSSNLPRKGAPPGKRKAKQRSFSTIPTRKIKFDTRILPCPSLTQLNPEKSHCINYYFVKPRADKVSQTNRDEMGSVFHNSACEVEGSIRCTTKRFGSRGGSDPVFSLVLWTVSCSSPLASASLVIIHPSRVRQRPVSSSGISSD</sequence>
<name>A0ABR4M883_9EURO</name>
<dbReference type="RefSeq" id="XP_070891777.1">
    <property type="nucleotide sequence ID" value="XM_071025243.1"/>
</dbReference>
<keyword evidence="3" id="KW-1185">Reference proteome</keyword>
<proteinExistence type="predicted"/>
<organism evidence="2 3">
    <name type="scientific">Aspergillus lucknowensis</name>
    <dbReference type="NCBI Taxonomy" id="176173"/>
    <lineage>
        <taxon>Eukaryota</taxon>
        <taxon>Fungi</taxon>
        <taxon>Dikarya</taxon>
        <taxon>Ascomycota</taxon>
        <taxon>Pezizomycotina</taxon>
        <taxon>Eurotiomycetes</taxon>
        <taxon>Eurotiomycetidae</taxon>
        <taxon>Eurotiales</taxon>
        <taxon>Aspergillaceae</taxon>
        <taxon>Aspergillus</taxon>
        <taxon>Aspergillus subgen. Nidulantes</taxon>
    </lineage>
</organism>
<evidence type="ECO:0000256" key="1">
    <source>
        <dbReference type="SAM" id="MobiDB-lite"/>
    </source>
</evidence>
<gene>
    <name evidence="2" type="ORF">BJX67DRAFT_18541</name>
</gene>
<feature type="compositionally biased region" description="Polar residues" evidence="1">
    <location>
        <begin position="67"/>
        <end position="77"/>
    </location>
</feature>
<evidence type="ECO:0000313" key="3">
    <source>
        <dbReference type="Proteomes" id="UP001610432"/>
    </source>
</evidence>
<dbReference type="GeneID" id="98140315"/>
<feature type="region of interest" description="Disordered" evidence="1">
    <location>
        <begin position="67"/>
        <end position="112"/>
    </location>
</feature>
<dbReference type="EMBL" id="JBFXLQ010000001">
    <property type="protein sequence ID" value="KAL2872799.1"/>
    <property type="molecule type" value="Genomic_DNA"/>
</dbReference>
<protein>
    <submittedName>
        <fullName evidence="2">Uncharacterized protein</fullName>
    </submittedName>
</protein>
<evidence type="ECO:0000313" key="2">
    <source>
        <dbReference type="EMBL" id="KAL2872799.1"/>
    </source>
</evidence>
<comment type="caution">
    <text evidence="2">The sequence shown here is derived from an EMBL/GenBank/DDBJ whole genome shotgun (WGS) entry which is preliminary data.</text>
</comment>
<accession>A0ABR4M883</accession>
<reference evidence="2 3" key="1">
    <citation type="submission" date="2024-07" db="EMBL/GenBank/DDBJ databases">
        <title>Section-level genome sequencing and comparative genomics of Aspergillus sections Usti and Cavernicolus.</title>
        <authorList>
            <consortium name="Lawrence Berkeley National Laboratory"/>
            <person name="Nybo J.L."/>
            <person name="Vesth T.C."/>
            <person name="Theobald S."/>
            <person name="Frisvad J.C."/>
            <person name="Larsen T.O."/>
            <person name="Kjaerboelling I."/>
            <person name="Rothschild-Mancinelli K."/>
            <person name="Lyhne E.K."/>
            <person name="Kogle M.E."/>
            <person name="Barry K."/>
            <person name="Clum A."/>
            <person name="Na H."/>
            <person name="Ledsgaard L."/>
            <person name="Lin J."/>
            <person name="Lipzen A."/>
            <person name="Kuo A."/>
            <person name="Riley R."/>
            <person name="Mondo S."/>
            <person name="Labutti K."/>
            <person name="Haridas S."/>
            <person name="Pangalinan J."/>
            <person name="Salamov A.A."/>
            <person name="Simmons B.A."/>
            <person name="Magnuson J.K."/>
            <person name="Chen J."/>
            <person name="Drula E."/>
            <person name="Henrissat B."/>
            <person name="Wiebenga A."/>
            <person name="Lubbers R.J."/>
            <person name="Gomes A.C."/>
            <person name="Macurrencykelacurrency M.R."/>
            <person name="Stajich J."/>
            <person name="Grigoriev I.V."/>
            <person name="Mortensen U.H."/>
            <person name="De Vries R.P."/>
            <person name="Baker S.E."/>
            <person name="Andersen M.R."/>
        </authorList>
    </citation>
    <scope>NUCLEOTIDE SEQUENCE [LARGE SCALE GENOMIC DNA]</scope>
    <source>
        <strain evidence="2 3">CBS 449.75</strain>
    </source>
</reference>